<dbReference type="EMBL" id="CP003360">
    <property type="protein sequence ID" value="AFM23014.1"/>
    <property type="molecule type" value="Genomic_DNA"/>
</dbReference>
<comment type="subcellular location">
    <subcellularLocation>
        <location evidence="8">Cytoplasm</location>
    </subcellularLocation>
</comment>
<evidence type="ECO:0000256" key="3">
    <source>
        <dbReference type="ARBA" id="ARBA00022571"/>
    </source>
</evidence>
<dbReference type="PANTHER" id="PTHR23100:SF0">
    <property type="entry name" value="ARGININE BIOSYNTHESIS BIFUNCTIONAL PROTEIN ARGJ, MITOCHONDRIAL"/>
    <property type="match status" value="1"/>
</dbReference>
<dbReference type="Gene3D" id="3.10.20.340">
    <property type="entry name" value="ArgJ beta chain, C-terminal domain"/>
    <property type="match status" value="1"/>
</dbReference>
<evidence type="ECO:0000313" key="9">
    <source>
        <dbReference type="EMBL" id="AFM23014.1"/>
    </source>
</evidence>
<dbReference type="FunFam" id="3.60.70.12:FF:000001">
    <property type="entry name" value="Arginine biosynthesis bifunctional protein ArgJ, chloroplastic"/>
    <property type="match status" value="1"/>
</dbReference>
<dbReference type="NCBIfam" id="TIGR00120">
    <property type="entry name" value="ArgJ"/>
    <property type="match status" value="1"/>
</dbReference>
<reference evidence="10" key="1">
    <citation type="submission" date="2012-06" db="EMBL/GenBank/DDBJ databases">
        <title>Complete sequence of chromosome of Desulfomonile tiedjei DSM 6799.</title>
        <authorList>
            <person name="Lucas S."/>
            <person name="Copeland A."/>
            <person name="Lapidus A."/>
            <person name="Glavina del Rio T."/>
            <person name="Dalin E."/>
            <person name="Tice H."/>
            <person name="Bruce D."/>
            <person name="Goodwin L."/>
            <person name="Pitluck S."/>
            <person name="Peters L."/>
            <person name="Ovchinnikova G."/>
            <person name="Zeytun A."/>
            <person name="Lu M."/>
            <person name="Kyrpides N."/>
            <person name="Mavromatis K."/>
            <person name="Ivanova N."/>
            <person name="Brettin T."/>
            <person name="Detter J.C."/>
            <person name="Han C."/>
            <person name="Larimer F."/>
            <person name="Land M."/>
            <person name="Hauser L."/>
            <person name="Markowitz V."/>
            <person name="Cheng J.-F."/>
            <person name="Hugenholtz P."/>
            <person name="Woyke T."/>
            <person name="Wu D."/>
            <person name="Spring S."/>
            <person name="Schroeder M."/>
            <person name="Brambilla E."/>
            <person name="Klenk H.-P."/>
            <person name="Eisen J.A."/>
        </authorList>
    </citation>
    <scope>NUCLEOTIDE SEQUENCE [LARGE SCALE GENOMIC DNA]</scope>
    <source>
        <strain evidence="10">ATCC 49306 / DSM 6799 / DCB-1</strain>
    </source>
</reference>
<dbReference type="Pfam" id="PF01960">
    <property type="entry name" value="ArgJ"/>
    <property type="match status" value="1"/>
</dbReference>
<evidence type="ECO:0000256" key="7">
    <source>
        <dbReference type="ARBA" id="ARBA00023315"/>
    </source>
</evidence>
<evidence type="ECO:0000256" key="6">
    <source>
        <dbReference type="ARBA" id="ARBA00022813"/>
    </source>
</evidence>
<feature type="binding site" evidence="8">
    <location>
        <position position="186"/>
    </location>
    <ligand>
        <name>substrate</name>
    </ligand>
</feature>
<proteinExistence type="inferred from homology"/>
<feature type="binding site" evidence="8">
    <location>
        <position position="149"/>
    </location>
    <ligand>
        <name>substrate</name>
    </ligand>
</feature>
<feature type="binding site" evidence="8">
    <location>
        <position position="395"/>
    </location>
    <ligand>
        <name>substrate</name>
    </ligand>
</feature>
<dbReference type="PANTHER" id="PTHR23100">
    <property type="entry name" value="ARGININE BIOSYNTHESIS BIFUNCTIONAL PROTEIN ARGJ"/>
    <property type="match status" value="1"/>
</dbReference>
<protein>
    <recommendedName>
        <fullName evidence="8">Arginine biosynthesis bifunctional protein ArgJ</fullName>
    </recommendedName>
    <domain>
        <recommendedName>
            <fullName evidence="8">Glutamate N-acetyltransferase</fullName>
            <ecNumber evidence="8">2.3.1.35</ecNumber>
        </recommendedName>
        <alternativeName>
            <fullName evidence="8">Ornithine acetyltransferase</fullName>
            <shortName evidence="8">OATase</shortName>
        </alternativeName>
        <alternativeName>
            <fullName evidence="8">Ornithine transacetylase</fullName>
        </alternativeName>
    </domain>
    <domain>
        <recommendedName>
            <fullName evidence="8">Amino-acid acetyltransferase</fullName>
            <ecNumber evidence="8">2.3.1.1</ecNumber>
        </recommendedName>
        <alternativeName>
            <fullName evidence="8">N-acetylglutamate synthase</fullName>
            <shortName evidence="8">AGSase</shortName>
        </alternativeName>
    </domain>
    <component>
        <recommendedName>
            <fullName evidence="8">Arginine biosynthesis bifunctional protein ArgJ alpha chain</fullName>
        </recommendedName>
    </component>
    <component>
        <recommendedName>
            <fullName evidence="8">Arginine biosynthesis bifunctional protein ArgJ beta chain</fullName>
        </recommendedName>
    </component>
</protein>
<dbReference type="UniPathway" id="UPA00068">
    <property type="reaction ID" value="UER00106"/>
</dbReference>
<feature type="site" description="Cleavage; by autolysis" evidence="8">
    <location>
        <begin position="185"/>
        <end position="186"/>
    </location>
</feature>
<dbReference type="GO" id="GO:0004358">
    <property type="term" value="F:L-glutamate N-acetyltransferase activity, acting on acetyl-L-ornithine as donor"/>
    <property type="evidence" value="ECO:0007669"/>
    <property type="project" value="UniProtKB-UniRule"/>
</dbReference>
<dbReference type="NCBIfam" id="NF003802">
    <property type="entry name" value="PRK05388.1"/>
    <property type="match status" value="1"/>
</dbReference>
<sequence length="400" mass="42588">MTGNNQPIKGFRFSAIAAGVKKAGTERLDLALIASDIPAQAAAVTTRNLVCAAPVEIVRERLQSGLCQAALMNSGNANAYTGAQGKSDAYELTELTAKKLGISPELIVPMSTGVIGNPLPMERLRPKIPPLVERLDSSSYMDVAHAIMTTDTKPKTGILDSETSTTPFRILGMAKGAGMIAPDMATLLAVILTDVKVPPSLLKEFLVQAAAETFNRVTIDGDTSTNDTLLVLSGGHQGAIDLGQNSSDEESFFSALKTACRDLSRQIVRDGEGVTKVVDIHVLGTKNEADALKVARKIAESPLVKTAFHGEDPNWGRIVCSAGRAGVVFRPDNLDLSIGGIPIVRNGFLVSEDWETAAHAAMQQPEFTVELDLKMGNSSTTVLTTDFSEEYVSINADYRS</sequence>
<comment type="function">
    <text evidence="8">Catalyzes two activities which are involved in the cyclic version of arginine biosynthesis: the synthesis of N-acetylglutamate from glutamate and acetyl-CoA as the acetyl donor, and of ornithine by transacetylation between N(2)-acetylornithine and glutamate.</text>
</comment>
<keyword evidence="8" id="KW-0963">Cytoplasm</keyword>
<dbReference type="OrthoDB" id="9804242at2"/>
<comment type="similarity">
    <text evidence="1 8">Belongs to the ArgJ family.</text>
</comment>
<dbReference type="AlphaFoldDB" id="I4C0C3"/>
<organism evidence="9 10">
    <name type="scientific">Desulfomonile tiedjei (strain ATCC 49306 / DSM 6799 / DCB-1)</name>
    <dbReference type="NCBI Taxonomy" id="706587"/>
    <lineage>
        <taxon>Bacteria</taxon>
        <taxon>Pseudomonadati</taxon>
        <taxon>Thermodesulfobacteriota</taxon>
        <taxon>Desulfomonilia</taxon>
        <taxon>Desulfomonilales</taxon>
        <taxon>Desulfomonilaceae</taxon>
        <taxon>Desulfomonile</taxon>
    </lineage>
</organism>
<comment type="subunit">
    <text evidence="2 8">Heterotetramer of two alpha and two beta chains.</text>
</comment>
<feature type="chain" id="PRO_5023527153" description="Arginine biosynthesis bifunctional protein ArgJ alpha chain" evidence="8">
    <location>
        <begin position="1"/>
        <end position="185"/>
    </location>
</feature>
<keyword evidence="6 8" id="KW-0068">Autocatalytic cleavage</keyword>
<feature type="binding site" evidence="8">
    <location>
        <position position="272"/>
    </location>
    <ligand>
        <name>substrate</name>
    </ligand>
</feature>
<feature type="chain" id="PRO_5023527152" description="Arginine biosynthesis bifunctional protein ArgJ beta chain" evidence="8">
    <location>
        <begin position="186"/>
        <end position="400"/>
    </location>
</feature>
<dbReference type="eggNOG" id="COG1364">
    <property type="taxonomic scope" value="Bacteria"/>
</dbReference>
<dbReference type="GO" id="GO:0004042">
    <property type="term" value="F:L-glutamate N-acetyltransferase activity"/>
    <property type="evidence" value="ECO:0007669"/>
    <property type="project" value="UniProtKB-UniRule"/>
</dbReference>
<accession>I4C0C3</accession>
<dbReference type="Proteomes" id="UP000006055">
    <property type="component" value="Chromosome"/>
</dbReference>
<evidence type="ECO:0000256" key="4">
    <source>
        <dbReference type="ARBA" id="ARBA00022605"/>
    </source>
</evidence>
<evidence type="ECO:0000256" key="2">
    <source>
        <dbReference type="ARBA" id="ARBA00011475"/>
    </source>
</evidence>
<dbReference type="InterPro" id="IPR042195">
    <property type="entry name" value="ArgJ_beta_C"/>
</dbReference>
<gene>
    <name evidence="8" type="primary">argJ</name>
    <name evidence="9" type="ordered locus">Desti_0272</name>
</gene>
<dbReference type="KEGG" id="dti:Desti_0272"/>
<keyword evidence="8" id="KW-0511">Multifunctional enzyme</keyword>
<comment type="catalytic activity">
    <reaction evidence="8">
        <text>L-glutamate + acetyl-CoA = N-acetyl-L-glutamate + CoA + H(+)</text>
        <dbReference type="Rhea" id="RHEA:24292"/>
        <dbReference type="ChEBI" id="CHEBI:15378"/>
        <dbReference type="ChEBI" id="CHEBI:29985"/>
        <dbReference type="ChEBI" id="CHEBI:44337"/>
        <dbReference type="ChEBI" id="CHEBI:57287"/>
        <dbReference type="ChEBI" id="CHEBI:57288"/>
        <dbReference type="EC" id="2.3.1.1"/>
    </reaction>
</comment>
<dbReference type="GO" id="GO:0005737">
    <property type="term" value="C:cytoplasm"/>
    <property type="evidence" value="ECO:0007669"/>
    <property type="project" value="UniProtKB-SubCell"/>
</dbReference>
<evidence type="ECO:0000256" key="1">
    <source>
        <dbReference type="ARBA" id="ARBA00006774"/>
    </source>
</evidence>
<keyword evidence="4 8" id="KW-0028">Amino-acid biosynthesis</keyword>
<dbReference type="Gene3D" id="3.60.70.12">
    <property type="entry name" value="L-amino peptidase D-ALA esterase/amidase"/>
    <property type="match status" value="1"/>
</dbReference>
<comment type="pathway">
    <text evidence="8">Amino-acid biosynthesis; L-arginine biosynthesis; L-ornithine and N-acetyl-L-glutamate from L-glutamate and N(2)-acetyl-L-ornithine (cyclic): step 1/1.</text>
</comment>
<dbReference type="PATRIC" id="fig|706587.4.peg.305"/>
<dbReference type="EC" id="2.3.1.1" evidence="8"/>
<keyword evidence="3 8" id="KW-0055">Arginine biosynthesis</keyword>
<dbReference type="HOGENOM" id="CLU_027172_1_0_7"/>
<keyword evidence="7 8" id="KW-0012">Acyltransferase</keyword>
<feature type="active site" description="Nucleophile" evidence="8">
    <location>
        <position position="186"/>
    </location>
</feature>
<feature type="binding site" evidence="8">
    <location>
        <position position="175"/>
    </location>
    <ligand>
        <name>substrate</name>
    </ligand>
</feature>
<comment type="catalytic activity">
    <reaction evidence="8">
        <text>N(2)-acetyl-L-ornithine + L-glutamate = N-acetyl-L-glutamate + L-ornithine</text>
        <dbReference type="Rhea" id="RHEA:15349"/>
        <dbReference type="ChEBI" id="CHEBI:29985"/>
        <dbReference type="ChEBI" id="CHEBI:44337"/>
        <dbReference type="ChEBI" id="CHEBI:46911"/>
        <dbReference type="ChEBI" id="CHEBI:57805"/>
        <dbReference type="EC" id="2.3.1.35"/>
    </reaction>
</comment>
<feature type="site" description="Involved in the stabilization of negative charge on the oxyanion by the formation of the oxyanion hole" evidence="8">
    <location>
        <position position="112"/>
    </location>
</feature>
<dbReference type="STRING" id="706587.Desti_0272"/>
<dbReference type="RefSeq" id="WP_014808173.1">
    <property type="nucleotide sequence ID" value="NC_018025.1"/>
</dbReference>
<dbReference type="GO" id="GO:0006592">
    <property type="term" value="P:ornithine biosynthetic process"/>
    <property type="evidence" value="ECO:0007669"/>
    <property type="project" value="TreeGrafter"/>
</dbReference>
<evidence type="ECO:0000256" key="5">
    <source>
        <dbReference type="ARBA" id="ARBA00022679"/>
    </source>
</evidence>
<feature type="site" description="Involved in the stabilization of negative charge on the oxyanion by the formation of the oxyanion hole" evidence="8">
    <location>
        <position position="113"/>
    </location>
</feature>
<comment type="pathway">
    <text evidence="8">Amino-acid biosynthesis; L-arginine biosynthesis; N(2)-acetyl-L-ornithine from L-glutamate: step 1/4.</text>
</comment>
<evidence type="ECO:0000256" key="8">
    <source>
        <dbReference type="HAMAP-Rule" id="MF_01106"/>
    </source>
</evidence>
<dbReference type="HAMAP" id="MF_01106">
    <property type="entry name" value="ArgJ"/>
    <property type="match status" value="1"/>
</dbReference>
<evidence type="ECO:0000313" key="10">
    <source>
        <dbReference type="Proteomes" id="UP000006055"/>
    </source>
</evidence>
<name>I4C0C3_DESTA</name>
<dbReference type="InterPro" id="IPR016117">
    <property type="entry name" value="ArgJ-like_dom_sf"/>
</dbReference>
<dbReference type="CDD" id="cd02152">
    <property type="entry name" value="OAT"/>
    <property type="match status" value="1"/>
</dbReference>
<keyword evidence="10" id="KW-1185">Reference proteome</keyword>
<dbReference type="GO" id="GO:0006526">
    <property type="term" value="P:L-arginine biosynthetic process"/>
    <property type="evidence" value="ECO:0007669"/>
    <property type="project" value="UniProtKB-UniRule"/>
</dbReference>
<feature type="binding site" evidence="8">
    <location>
        <position position="400"/>
    </location>
    <ligand>
        <name>substrate</name>
    </ligand>
</feature>
<dbReference type="EC" id="2.3.1.35" evidence="8"/>
<dbReference type="SUPFAM" id="SSF56266">
    <property type="entry name" value="DmpA/ArgJ-like"/>
    <property type="match status" value="1"/>
</dbReference>
<keyword evidence="5 8" id="KW-0808">Transferase</keyword>
<dbReference type="InterPro" id="IPR002813">
    <property type="entry name" value="Arg_biosynth_ArgJ"/>
</dbReference>